<dbReference type="PROSITE" id="PS52050">
    <property type="entry name" value="WYL"/>
    <property type="match status" value="1"/>
</dbReference>
<dbReference type="PANTHER" id="PTHR34580">
    <property type="match status" value="1"/>
</dbReference>
<evidence type="ECO:0000256" key="3">
    <source>
        <dbReference type="ARBA" id="ARBA00023163"/>
    </source>
</evidence>
<dbReference type="InterPro" id="IPR013196">
    <property type="entry name" value="HTH_11"/>
</dbReference>
<dbReference type="GO" id="GO:0003677">
    <property type="term" value="F:DNA binding"/>
    <property type="evidence" value="ECO:0007669"/>
    <property type="project" value="UniProtKB-KW"/>
</dbReference>
<dbReference type="InterPro" id="IPR001034">
    <property type="entry name" value="DeoR_HTH"/>
</dbReference>
<evidence type="ECO:0000256" key="2">
    <source>
        <dbReference type="ARBA" id="ARBA00023125"/>
    </source>
</evidence>
<dbReference type="EMBL" id="SLWS01000013">
    <property type="protein sequence ID" value="TCO50663.1"/>
    <property type="molecule type" value="Genomic_DNA"/>
</dbReference>
<dbReference type="InterPro" id="IPR018356">
    <property type="entry name" value="Tscrpt_reg_HTH_DeoR_CS"/>
</dbReference>
<dbReference type="PIRSF" id="PIRSF016838">
    <property type="entry name" value="PafC"/>
    <property type="match status" value="1"/>
</dbReference>
<keyword evidence="6" id="KW-1185">Reference proteome</keyword>
<keyword evidence="3" id="KW-0804">Transcription</keyword>
<dbReference type="Pfam" id="PF08279">
    <property type="entry name" value="HTH_11"/>
    <property type="match status" value="1"/>
</dbReference>
<dbReference type="PROSITE" id="PS00894">
    <property type="entry name" value="HTH_DEOR_1"/>
    <property type="match status" value="1"/>
</dbReference>
<dbReference type="Pfam" id="PF13280">
    <property type="entry name" value="WYL"/>
    <property type="match status" value="1"/>
</dbReference>
<evidence type="ECO:0000313" key="6">
    <source>
        <dbReference type="Proteomes" id="UP000295680"/>
    </source>
</evidence>
<evidence type="ECO:0000256" key="1">
    <source>
        <dbReference type="ARBA" id="ARBA00023015"/>
    </source>
</evidence>
<keyword evidence="2 5" id="KW-0238">DNA-binding</keyword>
<dbReference type="PROSITE" id="PS51000">
    <property type="entry name" value="HTH_DEOR_2"/>
    <property type="match status" value="1"/>
</dbReference>
<dbReference type="InterPro" id="IPR028349">
    <property type="entry name" value="PafC-like"/>
</dbReference>
<dbReference type="Gene3D" id="1.10.10.10">
    <property type="entry name" value="Winged helix-like DNA-binding domain superfamily/Winged helix DNA-binding domain"/>
    <property type="match status" value="1"/>
</dbReference>
<dbReference type="GO" id="GO:0003700">
    <property type="term" value="F:DNA-binding transcription factor activity"/>
    <property type="evidence" value="ECO:0007669"/>
    <property type="project" value="InterPro"/>
</dbReference>
<name>A0A4R2IY04_9PSEU</name>
<dbReference type="AlphaFoldDB" id="A0A4R2IY04"/>
<sequence length="311" mass="34737">MTTTMNAPSTRMLTLLSLLQDGRAWPAAELAERLDTTPRTMRRDIDRLRELGYPVESSRGPGGGYQLVAGQAMPPLALTDDEAVATVVGLQFAATAQVEGTTGALRKIEQVLPSRLRHRVQAVAATVDTVSRSTLDANTLRTLSMAAYAHQDVRFRYTNRAGAGSERRVHPYRQVFMDGRWYLLGWDRDRQDWRTFRLDRIDELDVPGTTFTPVPLPPAVSFVQRPDDRRQGVVRFEAPLATVSERLVPQAGSLEAIDETTCRYVTAADSWEWLAITLAVVGVPYTIEGPPELREYSRRLAERLSQAILES</sequence>
<dbReference type="InterPro" id="IPR036388">
    <property type="entry name" value="WH-like_DNA-bd_sf"/>
</dbReference>
<comment type="caution">
    <text evidence="5">The sequence shown here is derived from an EMBL/GenBank/DDBJ whole genome shotgun (WGS) entry which is preliminary data.</text>
</comment>
<dbReference type="InterPro" id="IPR051534">
    <property type="entry name" value="CBASS_pafABC_assoc_protein"/>
</dbReference>
<evidence type="ECO:0000313" key="5">
    <source>
        <dbReference type="EMBL" id="TCO50663.1"/>
    </source>
</evidence>
<dbReference type="InterPro" id="IPR036390">
    <property type="entry name" value="WH_DNA-bd_sf"/>
</dbReference>
<dbReference type="SUPFAM" id="SSF46785">
    <property type="entry name" value="Winged helix' DNA-binding domain"/>
    <property type="match status" value="1"/>
</dbReference>
<dbReference type="Proteomes" id="UP000295680">
    <property type="component" value="Unassembled WGS sequence"/>
</dbReference>
<accession>A0A4R2IY04</accession>
<keyword evidence="1" id="KW-0805">Transcription regulation</keyword>
<reference evidence="5 6" key="1">
    <citation type="submission" date="2019-03" db="EMBL/GenBank/DDBJ databases">
        <title>Genomic Encyclopedia of Type Strains, Phase IV (KMG-IV): sequencing the most valuable type-strain genomes for metagenomic binning, comparative biology and taxonomic classification.</title>
        <authorList>
            <person name="Goeker M."/>
        </authorList>
    </citation>
    <scope>NUCLEOTIDE SEQUENCE [LARGE SCALE GENOMIC DNA]</scope>
    <source>
        <strain evidence="5 6">DSM 45934</strain>
    </source>
</reference>
<evidence type="ECO:0000259" key="4">
    <source>
        <dbReference type="PROSITE" id="PS51000"/>
    </source>
</evidence>
<gene>
    <name evidence="5" type="ORF">EV192_11340</name>
</gene>
<organism evidence="5 6">
    <name type="scientific">Actinocrispum wychmicini</name>
    <dbReference type="NCBI Taxonomy" id="1213861"/>
    <lineage>
        <taxon>Bacteria</taxon>
        <taxon>Bacillati</taxon>
        <taxon>Actinomycetota</taxon>
        <taxon>Actinomycetes</taxon>
        <taxon>Pseudonocardiales</taxon>
        <taxon>Pseudonocardiaceae</taxon>
        <taxon>Actinocrispum</taxon>
    </lineage>
</organism>
<proteinExistence type="predicted"/>
<dbReference type="InterPro" id="IPR026881">
    <property type="entry name" value="WYL_dom"/>
</dbReference>
<feature type="domain" description="HTH deoR-type" evidence="4">
    <location>
        <begin position="8"/>
        <end position="66"/>
    </location>
</feature>
<protein>
    <submittedName>
        <fullName evidence="5">Putative DNA-binding transcriptional regulator YafY</fullName>
    </submittedName>
</protein>
<dbReference type="PANTHER" id="PTHR34580:SF3">
    <property type="entry name" value="PROTEIN PAFB"/>
    <property type="match status" value="1"/>
</dbReference>